<evidence type="ECO:0000313" key="2">
    <source>
        <dbReference type="Proteomes" id="UP000236333"/>
    </source>
</evidence>
<reference evidence="1 2" key="1">
    <citation type="journal article" date="2017" name="Mol. Biol. Evol.">
        <title>The 4-celled Tetrabaena socialis nuclear genome reveals the essential components for genetic control of cell number at the origin of multicellularity in the volvocine lineage.</title>
        <authorList>
            <person name="Featherston J."/>
            <person name="Arakaki Y."/>
            <person name="Hanschen E.R."/>
            <person name="Ferris P.J."/>
            <person name="Michod R.E."/>
            <person name="Olson B.J.S.C."/>
            <person name="Nozaki H."/>
            <person name="Durand P.M."/>
        </authorList>
    </citation>
    <scope>NUCLEOTIDE SEQUENCE [LARGE SCALE GENOMIC DNA]</scope>
    <source>
        <strain evidence="1 2">NIES-571</strain>
    </source>
</reference>
<protein>
    <submittedName>
        <fullName evidence="1">Uncharacterized protein</fullName>
    </submittedName>
</protein>
<dbReference type="AlphaFoldDB" id="A0A2J7ZIV1"/>
<name>A0A2J7ZIV1_9CHLO</name>
<dbReference type="Proteomes" id="UP000236333">
    <property type="component" value="Unassembled WGS sequence"/>
</dbReference>
<gene>
    <name evidence="1" type="ORF">TSOC_013994</name>
</gene>
<proteinExistence type="predicted"/>
<dbReference type="EMBL" id="PGGS01001618">
    <property type="protein sequence ID" value="PNH00193.1"/>
    <property type="molecule type" value="Genomic_DNA"/>
</dbReference>
<accession>A0A2J7ZIV1</accession>
<evidence type="ECO:0000313" key="1">
    <source>
        <dbReference type="EMBL" id="PNH00193.1"/>
    </source>
</evidence>
<keyword evidence="2" id="KW-1185">Reference proteome</keyword>
<comment type="caution">
    <text evidence="1">The sequence shown here is derived from an EMBL/GenBank/DDBJ whole genome shotgun (WGS) entry which is preliminary data.</text>
</comment>
<sequence length="147" mass="15516">MTWIPNEGAASILTSWHPQAVRKGPPPILPSSPFMSEDSPFMPPSCCSSCGGSARLILPSAACIWRGFICTSPFMDLRFLGRKVMGDLVAATALSAPPPFAWPSSFVMMTAPTSTASLKALAWSKAAWPMLPSITKMIRSGATAAAT</sequence>
<organism evidence="1 2">
    <name type="scientific">Tetrabaena socialis</name>
    <dbReference type="NCBI Taxonomy" id="47790"/>
    <lineage>
        <taxon>Eukaryota</taxon>
        <taxon>Viridiplantae</taxon>
        <taxon>Chlorophyta</taxon>
        <taxon>core chlorophytes</taxon>
        <taxon>Chlorophyceae</taxon>
        <taxon>CS clade</taxon>
        <taxon>Chlamydomonadales</taxon>
        <taxon>Tetrabaenaceae</taxon>
        <taxon>Tetrabaena</taxon>
    </lineage>
</organism>